<comment type="function">
    <text evidence="9">Plus-end directed microtubule motor that may be used for anterograde axonal transport and could conceivably move cargos in fly neurons different than those moved by kinesin heavy chain or other plus-end directed motors.</text>
</comment>
<dbReference type="Proteomes" id="UP000728032">
    <property type="component" value="Unassembled WGS sequence"/>
</dbReference>
<dbReference type="SUPFAM" id="SSF52540">
    <property type="entry name" value="P-loop containing nucleoside triphosphate hydrolases"/>
    <property type="match status" value="1"/>
</dbReference>
<dbReference type="PANTHER" id="PTHR47969:SF21">
    <property type="entry name" value="KINESIN-LIKE PROTEIN"/>
    <property type="match status" value="1"/>
</dbReference>
<dbReference type="PANTHER" id="PTHR47969">
    <property type="entry name" value="CHROMOSOME-ASSOCIATED KINESIN KIF4A-RELATED"/>
    <property type="match status" value="1"/>
</dbReference>
<evidence type="ECO:0000256" key="1">
    <source>
        <dbReference type="ARBA" id="ARBA00004245"/>
    </source>
</evidence>
<evidence type="ECO:0000256" key="6">
    <source>
        <dbReference type="ARBA" id="ARBA00023054"/>
    </source>
</evidence>
<evidence type="ECO:0000256" key="10">
    <source>
        <dbReference type="ARBA" id="ARBA00072803"/>
    </source>
</evidence>
<dbReference type="GO" id="GO:0005874">
    <property type="term" value="C:microtubule"/>
    <property type="evidence" value="ECO:0007669"/>
    <property type="project" value="UniProtKB-KW"/>
</dbReference>
<evidence type="ECO:0000256" key="11">
    <source>
        <dbReference type="PROSITE-ProRule" id="PRU00283"/>
    </source>
</evidence>
<keyword evidence="2" id="KW-0963">Cytoplasm</keyword>
<name>A0A7R9LQ56_9ACAR</name>
<dbReference type="CDD" id="cd14789">
    <property type="entry name" value="Tiki"/>
    <property type="match status" value="1"/>
</dbReference>
<dbReference type="GO" id="GO:0003777">
    <property type="term" value="F:microtubule motor activity"/>
    <property type="evidence" value="ECO:0007669"/>
    <property type="project" value="InterPro"/>
</dbReference>
<evidence type="ECO:0000313" key="15">
    <source>
        <dbReference type="EMBL" id="CAD7645709.1"/>
    </source>
</evidence>
<dbReference type="FunFam" id="3.40.850.10:FF:000029">
    <property type="entry name" value="Kinesin-like protein KIF17"/>
    <property type="match status" value="1"/>
</dbReference>
<evidence type="ECO:0000256" key="3">
    <source>
        <dbReference type="ARBA" id="ARBA00022701"/>
    </source>
</evidence>
<keyword evidence="3" id="KW-0493">Microtubule</keyword>
<evidence type="ECO:0000256" key="8">
    <source>
        <dbReference type="ARBA" id="ARBA00023212"/>
    </source>
</evidence>
<dbReference type="Pfam" id="PF01963">
    <property type="entry name" value="TraB_PrgY_gumN"/>
    <property type="match status" value="1"/>
</dbReference>
<dbReference type="InterPro" id="IPR002816">
    <property type="entry name" value="TraB/PrgY/GumN_fam"/>
</dbReference>
<dbReference type="SMART" id="SM00129">
    <property type="entry name" value="KISc"/>
    <property type="match status" value="1"/>
</dbReference>
<dbReference type="Gene3D" id="3.40.850.10">
    <property type="entry name" value="Kinesin motor domain"/>
    <property type="match status" value="1"/>
</dbReference>
<dbReference type="GO" id="GO:0007018">
    <property type="term" value="P:microtubule-based movement"/>
    <property type="evidence" value="ECO:0007669"/>
    <property type="project" value="InterPro"/>
</dbReference>
<organism evidence="15">
    <name type="scientific">Oppiella nova</name>
    <dbReference type="NCBI Taxonomy" id="334625"/>
    <lineage>
        <taxon>Eukaryota</taxon>
        <taxon>Metazoa</taxon>
        <taxon>Ecdysozoa</taxon>
        <taxon>Arthropoda</taxon>
        <taxon>Chelicerata</taxon>
        <taxon>Arachnida</taxon>
        <taxon>Acari</taxon>
        <taxon>Acariformes</taxon>
        <taxon>Sarcoptiformes</taxon>
        <taxon>Oribatida</taxon>
        <taxon>Brachypylina</taxon>
        <taxon>Oppioidea</taxon>
        <taxon>Oppiidae</taxon>
        <taxon>Oppiella</taxon>
    </lineage>
</organism>
<comment type="similarity">
    <text evidence="11">Belongs to the TRAFAC class myosin-kinesin ATPase superfamily. Kinesin family.</text>
</comment>
<gene>
    <name evidence="15" type="ORF">ONB1V03_LOCUS5349</name>
</gene>
<reference evidence="15" key="1">
    <citation type="submission" date="2020-11" db="EMBL/GenBank/DDBJ databases">
        <authorList>
            <person name="Tran Van P."/>
        </authorList>
    </citation>
    <scope>NUCLEOTIDE SEQUENCE</scope>
</reference>
<dbReference type="GO" id="GO:0008017">
    <property type="term" value="F:microtubule binding"/>
    <property type="evidence" value="ECO:0007669"/>
    <property type="project" value="InterPro"/>
</dbReference>
<evidence type="ECO:0000256" key="7">
    <source>
        <dbReference type="ARBA" id="ARBA00023175"/>
    </source>
</evidence>
<proteinExistence type="inferred from homology"/>
<comment type="subcellular location">
    <subcellularLocation>
        <location evidence="1">Cytoplasm</location>
        <location evidence="1">Cytoskeleton</location>
    </subcellularLocation>
</comment>
<dbReference type="InterPro" id="IPR036961">
    <property type="entry name" value="Kinesin_motor_dom_sf"/>
</dbReference>
<dbReference type="PROSITE" id="PS50067">
    <property type="entry name" value="KINESIN_MOTOR_2"/>
    <property type="match status" value="1"/>
</dbReference>
<dbReference type="AlphaFoldDB" id="A0A7R9LQ56"/>
<dbReference type="EMBL" id="OC916952">
    <property type="protein sequence ID" value="CAD7645709.1"/>
    <property type="molecule type" value="Genomic_DNA"/>
</dbReference>
<accession>A0A7R9LQ56</accession>
<keyword evidence="8" id="KW-0206">Cytoskeleton</keyword>
<sequence length="1113" mass="127000">MASEAVKVIVRCRPMNQREKDLKCKIILDIDQSCGQCSITNPNDTTSAPKTFSYDGAYFTDSSTEQIYNEIAFPLVESVTEGYNGTVFAYGQTGCGKSFTMQGITSPASQRGIIPRAFEHIFEAIATAENTKFLVFASYLEIYNEEIRDLLGKDTKKKLELKEHNDTGVYVTNLSMHTVHDVKSCEQIMERGWKNRSVGATLMNADSSRSHSIFTIYLERMETEISDENNDNNIRKGKLNLVDLAGSERQTKTGATGDRLKEATKINLSLSALGNVISALVDGKSKHIPYRDSKLTRLLQDSLGGNTKTLMVACLSPADNNYDETLSTLRYSNRAKNIQNKPKINEDPKDALLREYQQEIIRLKSLMSGQVVAENSSIPNKDIEKIKEEYELKMKDMAAKYREEMESNAKLKEDMNKMKSNFEKLSTTDVKDGPSSVALDHNHNDDIGSANIIEMQAQAMERLQALEGQMVGGEKANDIEFKEKRDKRKKIAEKKINAISEALAKQVQQIKLLSQILEKVEPCLRRDCNYANIDRIKMESVWDEDLQKWRLPDLVVSQTKLPPPPGGMQPGGREPALSNQYRPHSDNVTLNGTTNDSEMFGSSANSPEDRLFQKLEKAAQEDMVTKYFRPKRRDQLLSKVKLNKNKDSNHSIPIVDNLSVKTHIIERIVSPDANSRHIYSKSVPLTANYKTNDSTLSPNNGSLSAGESPRKQFPHRLDRLDIMPHLNIGDYHMYGSVAEILCERTQSDCDPNSLPFLWEIKRNLSSLSSPSPSSQSYFFGTIHVPYSRVWDSIPSRVKKAFQNSDNIFFELDLIDGYTVSTLSKCQMLPKGDKLIDILPPDLYRRLKSHLDYVRHKLPTWMTPDQRARGLYAEYLYNAITNNWEHKKPVWVMLMINSLTENDIKSRGIPVLDLFLAQEAQRLNKRIGSVEKVEEQCIPLNGLNYSQVMFALNQTLYQHEGIRLGILRSKLTTDDLIKHYNCGNLNELIFNYDTTHVPNIMNDKNYALFRNSEDLELAKHIDEYFRSEVIVKRNKRMSERVLNILQTNPNESFFFAFGAGHFLGNDSILDFMQESGFKISRVSDSRRKKKRRNHKRKNHKRDKNRHSLRNLSQI</sequence>
<feature type="region of interest" description="Disordered" evidence="13">
    <location>
        <begin position="1081"/>
        <end position="1113"/>
    </location>
</feature>
<keyword evidence="7 11" id="KW-0505">Motor protein</keyword>
<keyword evidence="5 11" id="KW-0067">ATP-binding</keyword>
<evidence type="ECO:0000256" key="2">
    <source>
        <dbReference type="ARBA" id="ARBA00022490"/>
    </source>
</evidence>
<protein>
    <recommendedName>
        <fullName evidence="10">Kinesin-like protein Klp68D</fullName>
    </recommendedName>
</protein>
<evidence type="ECO:0000256" key="5">
    <source>
        <dbReference type="ARBA" id="ARBA00022840"/>
    </source>
</evidence>
<keyword evidence="6 12" id="KW-0175">Coiled coil</keyword>
<dbReference type="OrthoDB" id="3176171at2759"/>
<evidence type="ECO:0000256" key="4">
    <source>
        <dbReference type="ARBA" id="ARBA00022741"/>
    </source>
</evidence>
<dbReference type="InterPro" id="IPR019821">
    <property type="entry name" value="Kinesin_motor_CS"/>
</dbReference>
<evidence type="ECO:0000256" key="13">
    <source>
        <dbReference type="SAM" id="MobiDB-lite"/>
    </source>
</evidence>
<feature type="binding site" evidence="11">
    <location>
        <begin position="91"/>
        <end position="98"/>
    </location>
    <ligand>
        <name>ATP</name>
        <dbReference type="ChEBI" id="CHEBI:30616"/>
    </ligand>
</feature>
<feature type="compositionally biased region" description="Polar residues" evidence="13">
    <location>
        <begin position="690"/>
        <end position="705"/>
    </location>
</feature>
<feature type="domain" description="Kinesin motor" evidence="14">
    <location>
        <begin position="5"/>
        <end position="338"/>
    </location>
</feature>
<dbReference type="InterPro" id="IPR001752">
    <property type="entry name" value="Kinesin_motor_dom"/>
</dbReference>
<evidence type="ECO:0000313" key="16">
    <source>
        <dbReference type="Proteomes" id="UP000728032"/>
    </source>
</evidence>
<evidence type="ECO:0000256" key="12">
    <source>
        <dbReference type="SAM" id="Coils"/>
    </source>
</evidence>
<dbReference type="GO" id="GO:0005524">
    <property type="term" value="F:ATP binding"/>
    <property type="evidence" value="ECO:0007669"/>
    <property type="project" value="UniProtKB-UniRule"/>
</dbReference>
<dbReference type="InterPro" id="IPR027417">
    <property type="entry name" value="P-loop_NTPase"/>
</dbReference>
<keyword evidence="16" id="KW-1185">Reference proteome</keyword>
<dbReference type="EMBL" id="CAJPVJ010002127">
    <property type="protein sequence ID" value="CAG2165811.1"/>
    <property type="molecule type" value="Genomic_DNA"/>
</dbReference>
<dbReference type="PROSITE" id="PS00411">
    <property type="entry name" value="KINESIN_MOTOR_1"/>
    <property type="match status" value="1"/>
</dbReference>
<keyword evidence="4 11" id="KW-0547">Nucleotide-binding</keyword>
<dbReference type="Pfam" id="PF00225">
    <property type="entry name" value="Kinesin"/>
    <property type="match status" value="1"/>
</dbReference>
<feature type="coiled-coil region" evidence="12">
    <location>
        <begin position="380"/>
        <end position="428"/>
    </location>
</feature>
<feature type="compositionally biased region" description="Basic residues" evidence="13">
    <location>
        <begin position="1085"/>
        <end position="1107"/>
    </location>
</feature>
<dbReference type="PRINTS" id="PR00380">
    <property type="entry name" value="KINESINHEAVY"/>
</dbReference>
<evidence type="ECO:0000256" key="9">
    <source>
        <dbReference type="ARBA" id="ARBA00060187"/>
    </source>
</evidence>
<evidence type="ECO:0000259" key="14">
    <source>
        <dbReference type="PROSITE" id="PS50067"/>
    </source>
</evidence>
<dbReference type="InterPro" id="IPR027640">
    <property type="entry name" value="Kinesin-like_fam"/>
</dbReference>
<feature type="region of interest" description="Disordered" evidence="13">
    <location>
        <begin position="690"/>
        <end position="710"/>
    </location>
</feature>